<evidence type="ECO:0000313" key="2">
    <source>
        <dbReference type="Proteomes" id="UP001155483"/>
    </source>
</evidence>
<evidence type="ECO:0000313" key="1">
    <source>
        <dbReference type="EMBL" id="MCU7551122.1"/>
    </source>
</evidence>
<organism evidence="1 2">
    <name type="scientific">Paraflavisolibacter caeni</name>
    <dbReference type="NCBI Taxonomy" id="2982496"/>
    <lineage>
        <taxon>Bacteria</taxon>
        <taxon>Pseudomonadati</taxon>
        <taxon>Bacteroidota</taxon>
        <taxon>Chitinophagia</taxon>
        <taxon>Chitinophagales</taxon>
        <taxon>Chitinophagaceae</taxon>
        <taxon>Paraflavisolibacter</taxon>
    </lineage>
</organism>
<reference evidence="1" key="2">
    <citation type="submission" date="2023-04" db="EMBL/GenBank/DDBJ databases">
        <title>Paracnuella aquatica gen. nov., sp. nov., a member of the family Chitinophagaceae isolated from a hot spring.</title>
        <authorList>
            <person name="Wang C."/>
        </authorList>
    </citation>
    <scope>NUCLEOTIDE SEQUENCE</scope>
    <source>
        <strain evidence="1">LB-8</strain>
    </source>
</reference>
<keyword evidence="2" id="KW-1185">Reference proteome</keyword>
<gene>
    <name evidence="1" type="ORF">OCK74_18525</name>
</gene>
<dbReference type="AlphaFoldDB" id="A0A9X3BIC7"/>
<dbReference type="Proteomes" id="UP001155483">
    <property type="component" value="Unassembled WGS sequence"/>
</dbReference>
<evidence type="ECO:0008006" key="3">
    <source>
        <dbReference type="Google" id="ProtNLM"/>
    </source>
</evidence>
<protein>
    <recommendedName>
        <fullName evidence="3">HEPN domain-containing protein</fullName>
    </recommendedName>
</protein>
<dbReference type="EMBL" id="JAOTIF010000018">
    <property type="protein sequence ID" value="MCU7551122.1"/>
    <property type="molecule type" value="Genomic_DNA"/>
</dbReference>
<dbReference type="RefSeq" id="WP_279298561.1">
    <property type="nucleotide sequence ID" value="NZ_JAOTIF010000018.1"/>
</dbReference>
<name>A0A9X3BIC7_9BACT</name>
<proteinExistence type="predicted"/>
<comment type="caution">
    <text evidence="1">The sequence shown here is derived from an EMBL/GenBank/DDBJ whole genome shotgun (WGS) entry which is preliminary data.</text>
</comment>
<accession>A0A9X3BIC7</accession>
<sequence>MISDATPNSFIKEANEFYKVAVGGVKKKKVFTNEILYNLISISMEKYFMGFLTSRNQLPQCHTLKNMINEMKSLVEVNESIVQKMYYFDDVQQICSLIDYHRKTISDHDINEMISVLGAVKELVDKNLN</sequence>
<reference evidence="1" key="1">
    <citation type="submission" date="2022-09" db="EMBL/GenBank/DDBJ databases">
        <authorList>
            <person name="Yuan C."/>
            <person name="Ke Z."/>
        </authorList>
    </citation>
    <scope>NUCLEOTIDE SEQUENCE</scope>
    <source>
        <strain evidence="1">LB-8</strain>
    </source>
</reference>